<accession>A0AAV4XR99</accession>
<dbReference type="AlphaFoldDB" id="A0AAV4XR99"/>
<name>A0AAV4XR99_CAEEX</name>
<comment type="caution">
    <text evidence="1">The sequence shown here is derived from an EMBL/GenBank/DDBJ whole genome shotgun (WGS) entry which is preliminary data.</text>
</comment>
<keyword evidence="2" id="KW-1185">Reference proteome</keyword>
<dbReference type="EMBL" id="BPLR01000667">
    <property type="protein sequence ID" value="GIY96496.1"/>
    <property type="molecule type" value="Genomic_DNA"/>
</dbReference>
<feature type="non-terminal residue" evidence="1">
    <location>
        <position position="1"/>
    </location>
</feature>
<evidence type="ECO:0008006" key="3">
    <source>
        <dbReference type="Google" id="ProtNLM"/>
    </source>
</evidence>
<sequence length="95" mass="10359">LPGAYRHSCPGTSKLQDTTCIEDLRGYKCFKQRENRTLSLSPSSTNLPDGPSSQEVCVSVISTKSIELQFKSVPDIEPDARYGIKLSIALSGKVL</sequence>
<dbReference type="Proteomes" id="UP001054945">
    <property type="component" value="Unassembled WGS sequence"/>
</dbReference>
<evidence type="ECO:0000313" key="1">
    <source>
        <dbReference type="EMBL" id="GIY96496.1"/>
    </source>
</evidence>
<proteinExistence type="predicted"/>
<evidence type="ECO:0000313" key="2">
    <source>
        <dbReference type="Proteomes" id="UP001054945"/>
    </source>
</evidence>
<reference evidence="1 2" key="1">
    <citation type="submission" date="2021-06" db="EMBL/GenBank/DDBJ databases">
        <title>Caerostris extrusa draft genome.</title>
        <authorList>
            <person name="Kono N."/>
            <person name="Arakawa K."/>
        </authorList>
    </citation>
    <scope>NUCLEOTIDE SEQUENCE [LARGE SCALE GENOMIC DNA]</scope>
</reference>
<protein>
    <recommendedName>
        <fullName evidence="3">Fibronectin type-III domain-containing protein</fullName>
    </recommendedName>
</protein>
<gene>
    <name evidence="1" type="ORF">CEXT_461331</name>
</gene>
<organism evidence="1 2">
    <name type="scientific">Caerostris extrusa</name>
    <name type="common">Bark spider</name>
    <name type="synonym">Caerostris bankana</name>
    <dbReference type="NCBI Taxonomy" id="172846"/>
    <lineage>
        <taxon>Eukaryota</taxon>
        <taxon>Metazoa</taxon>
        <taxon>Ecdysozoa</taxon>
        <taxon>Arthropoda</taxon>
        <taxon>Chelicerata</taxon>
        <taxon>Arachnida</taxon>
        <taxon>Araneae</taxon>
        <taxon>Araneomorphae</taxon>
        <taxon>Entelegynae</taxon>
        <taxon>Araneoidea</taxon>
        <taxon>Araneidae</taxon>
        <taxon>Caerostris</taxon>
    </lineage>
</organism>